<feature type="compositionally biased region" description="Low complexity" evidence="1">
    <location>
        <begin position="169"/>
        <end position="185"/>
    </location>
</feature>
<reference evidence="2 3" key="1">
    <citation type="submission" date="2020-04" db="EMBL/GenBank/DDBJ databases">
        <title>Azohydromonas sp. isolated from soil.</title>
        <authorList>
            <person name="Dahal R.H."/>
        </authorList>
    </citation>
    <scope>NUCLEOTIDE SEQUENCE [LARGE SCALE GENOMIC DNA]</scope>
    <source>
        <strain evidence="2 3">G-1-1-14</strain>
    </source>
</reference>
<protein>
    <submittedName>
        <fullName evidence="2">MxaK protein</fullName>
    </submittedName>
</protein>
<name>A0A848FGI0_9BURK</name>
<dbReference type="RefSeq" id="WP_169162313.1">
    <property type="nucleotide sequence ID" value="NZ_JABBFW010000018.1"/>
</dbReference>
<dbReference type="Proteomes" id="UP000574067">
    <property type="component" value="Unassembled WGS sequence"/>
</dbReference>
<evidence type="ECO:0000313" key="3">
    <source>
        <dbReference type="Proteomes" id="UP000574067"/>
    </source>
</evidence>
<dbReference type="EMBL" id="JABBFW010000018">
    <property type="protein sequence ID" value="NML17409.1"/>
    <property type="molecule type" value="Genomic_DNA"/>
</dbReference>
<evidence type="ECO:0000313" key="2">
    <source>
        <dbReference type="EMBL" id="NML17409.1"/>
    </source>
</evidence>
<proteinExistence type="predicted"/>
<evidence type="ECO:0000256" key="1">
    <source>
        <dbReference type="SAM" id="MobiDB-lite"/>
    </source>
</evidence>
<feature type="region of interest" description="Disordered" evidence="1">
    <location>
        <begin position="169"/>
        <end position="196"/>
    </location>
</feature>
<gene>
    <name evidence="2" type="ORF">HHL10_20775</name>
</gene>
<dbReference type="AlphaFoldDB" id="A0A848FGI0"/>
<keyword evidence="3" id="KW-1185">Reference proteome</keyword>
<sequence length="196" mass="21047">MPAARTLGLSRRARRRGLLGLLAVLLLALVLDASTLWRASRWNGLIREGRVLAVLGPEAARVPQELPAALRFAIAGEQAARGQGEAALDGWRALQSEDSALGRAARFNAANALLREAERLRAGQQPGQAIALVELAKENLRELLRQDPGHWAARYNLERAQRLQPDADPADIAPAAAPQNAERAATTMRGVAQGLP</sequence>
<organism evidence="2 3">
    <name type="scientific">Azohydromonas caseinilytica</name>
    <dbReference type="NCBI Taxonomy" id="2728836"/>
    <lineage>
        <taxon>Bacteria</taxon>
        <taxon>Pseudomonadati</taxon>
        <taxon>Pseudomonadota</taxon>
        <taxon>Betaproteobacteria</taxon>
        <taxon>Burkholderiales</taxon>
        <taxon>Sphaerotilaceae</taxon>
        <taxon>Azohydromonas</taxon>
    </lineage>
</organism>
<comment type="caution">
    <text evidence="2">The sequence shown here is derived from an EMBL/GenBank/DDBJ whole genome shotgun (WGS) entry which is preliminary data.</text>
</comment>
<accession>A0A848FGI0</accession>